<proteinExistence type="predicted"/>
<evidence type="ECO:0008006" key="3">
    <source>
        <dbReference type="Google" id="ProtNLM"/>
    </source>
</evidence>
<name>A0A239GZQ3_EKHLU</name>
<keyword evidence="2" id="KW-1185">Reference proteome</keyword>
<dbReference type="AlphaFoldDB" id="A0A239GZQ3"/>
<dbReference type="GO" id="GO:0000160">
    <property type="term" value="P:phosphorelay signal transduction system"/>
    <property type="evidence" value="ECO:0007669"/>
    <property type="project" value="InterPro"/>
</dbReference>
<evidence type="ECO:0000313" key="1">
    <source>
        <dbReference type="EMBL" id="SNS74620.1"/>
    </source>
</evidence>
<accession>A0A239GZQ3</accession>
<dbReference type="Proteomes" id="UP000198393">
    <property type="component" value="Unassembled WGS sequence"/>
</dbReference>
<evidence type="ECO:0000313" key="2">
    <source>
        <dbReference type="Proteomes" id="UP000198393"/>
    </source>
</evidence>
<dbReference type="SUPFAM" id="SSF47226">
    <property type="entry name" value="Histidine-containing phosphotransfer domain, HPT domain"/>
    <property type="match status" value="1"/>
</dbReference>
<organism evidence="1 2">
    <name type="scientific">Ekhidna lutea</name>
    <dbReference type="NCBI Taxonomy" id="447679"/>
    <lineage>
        <taxon>Bacteria</taxon>
        <taxon>Pseudomonadati</taxon>
        <taxon>Bacteroidota</taxon>
        <taxon>Cytophagia</taxon>
        <taxon>Cytophagales</taxon>
        <taxon>Reichenbachiellaceae</taxon>
        <taxon>Ekhidna</taxon>
    </lineage>
</organism>
<dbReference type="InterPro" id="IPR036641">
    <property type="entry name" value="HPT_dom_sf"/>
</dbReference>
<sequence length="113" mass="13037">MIGIKDAYPFLTNLLGEDADQVLHIVKITIEGLERDLLELAEAISLKDRVFARNTLHRMRSSLGHMAMNDVLTVMPRSRDEDLWERIPTFIIALKEELARQKKIIIQVEKTLL</sequence>
<reference evidence="1 2" key="1">
    <citation type="submission" date="2017-06" db="EMBL/GenBank/DDBJ databases">
        <authorList>
            <person name="Kim H.J."/>
            <person name="Triplett B.A."/>
        </authorList>
    </citation>
    <scope>NUCLEOTIDE SEQUENCE [LARGE SCALE GENOMIC DNA]</scope>
    <source>
        <strain evidence="1 2">DSM 19307</strain>
    </source>
</reference>
<protein>
    <recommendedName>
        <fullName evidence="3">HPt domain-containing protein</fullName>
    </recommendedName>
</protein>
<dbReference type="RefSeq" id="WP_089355842.1">
    <property type="nucleotide sequence ID" value="NZ_FZPD01000002.1"/>
</dbReference>
<gene>
    <name evidence="1" type="ORF">SAMN05421640_1081</name>
</gene>
<dbReference type="EMBL" id="FZPD01000002">
    <property type="protein sequence ID" value="SNS74620.1"/>
    <property type="molecule type" value="Genomic_DNA"/>
</dbReference>